<comment type="caution">
    <text evidence="1">The sequence shown here is derived from an EMBL/GenBank/DDBJ whole genome shotgun (WGS) entry which is preliminary data.</text>
</comment>
<name>A0A845QIK8_9FIRM</name>
<proteinExistence type="predicted"/>
<organism evidence="1 2">
    <name type="scientific">Anaerotruncus colihominis</name>
    <dbReference type="NCBI Taxonomy" id="169435"/>
    <lineage>
        <taxon>Bacteria</taxon>
        <taxon>Bacillati</taxon>
        <taxon>Bacillota</taxon>
        <taxon>Clostridia</taxon>
        <taxon>Eubacteriales</taxon>
        <taxon>Oscillospiraceae</taxon>
        <taxon>Anaerotruncus</taxon>
    </lineage>
</organism>
<reference evidence="1 2" key="1">
    <citation type="submission" date="2018-08" db="EMBL/GenBank/DDBJ databases">
        <title>Murine metabolic-syndrome-specific gut microbial biobank.</title>
        <authorList>
            <person name="Liu C."/>
        </authorList>
    </citation>
    <scope>NUCLEOTIDE SEQUENCE [LARGE SCALE GENOMIC DNA]</scope>
    <source>
        <strain evidence="1 2">28</strain>
    </source>
</reference>
<keyword evidence="2" id="KW-1185">Reference proteome</keyword>
<dbReference type="Proteomes" id="UP000446866">
    <property type="component" value="Unassembled WGS sequence"/>
</dbReference>
<dbReference type="AlphaFoldDB" id="A0A845QIK8"/>
<protein>
    <submittedName>
        <fullName evidence="1">Uncharacterized protein</fullName>
    </submittedName>
</protein>
<evidence type="ECO:0000313" key="1">
    <source>
        <dbReference type="EMBL" id="NBH60613.1"/>
    </source>
</evidence>
<evidence type="ECO:0000313" key="2">
    <source>
        <dbReference type="Proteomes" id="UP000446866"/>
    </source>
</evidence>
<gene>
    <name evidence="1" type="ORF">D0435_02860</name>
</gene>
<sequence>MHILKNYVDNMHNRMHIFKENAFNMHICLIKTEKAAERTVKFSSSSLFVHILRIFSKNM</sequence>
<accession>A0A845QIK8</accession>
<dbReference type="EMBL" id="QXWK01000004">
    <property type="protein sequence ID" value="NBH60613.1"/>
    <property type="molecule type" value="Genomic_DNA"/>
</dbReference>